<feature type="compositionally biased region" description="Basic and acidic residues" evidence="1">
    <location>
        <begin position="84"/>
        <end position="105"/>
    </location>
</feature>
<dbReference type="HOGENOM" id="CLU_068499_0_0_1"/>
<dbReference type="PANTHER" id="PTHR28251:SF1">
    <property type="entry name" value="V-TYPE ATPASE ASSEMBLY FACTOR PKR1"/>
    <property type="match status" value="1"/>
</dbReference>
<feature type="region of interest" description="Disordered" evidence="1">
    <location>
        <begin position="84"/>
        <end position="205"/>
    </location>
</feature>
<dbReference type="STRING" id="717646.M2LZI3"/>
<dbReference type="InterPro" id="IPR013945">
    <property type="entry name" value="Pkr1"/>
</dbReference>
<dbReference type="AlphaFoldDB" id="M2LZI3"/>
<name>M2LZI3_BAUPA</name>
<feature type="compositionally biased region" description="Basic and acidic residues" evidence="1">
    <location>
        <begin position="169"/>
        <end position="188"/>
    </location>
</feature>
<dbReference type="GeneID" id="19112979"/>
<keyword evidence="2" id="KW-0472">Membrane</keyword>
<proteinExistence type="predicted"/>
<evidence type="ECO:0000256" key="1">
    <source>
        <dbReference type="SAM" id="MobiDB-lite"/>
    </source>
</evidence>
<feature type="compositionally biased region" description="Acidic residues" evidence="1">
    <location>
        <begin position="106"/>
        <end position="121"/>
    </location>
</feature>
<accession>M2LZI3</accession>
<feature type="compositionally biased region" description="Basic and acidic residues" evidence="1">
    <location>
        <begin position="140"/>
        <end position="156"/>
    </location>
</feature>
<dbReference type="PANTHER" id="PTHR28251">
    <property type="entry name" value="V-TYPE ATPASE ASSEMBLY FACTOR PKR1"/>
    <property type="match status" value="1"/>
</dbReference>
<organism evidence="3 4">
    <name type="scientific">Baudoinia panamericana (strain UAMH 10762)</name>
    <name type="common">Angels' share fungus</name>
    <name type="synonym">Baudoinia compniacensis (strain UAMH 10762)</name>
    <dbReference type="NCBI Taxonomy" id="717646"/>
    <lineage>
        <taxon>Eukaryota</taxon>
        <taxon>Fungi</taxon>
        <taxon>Dikarya</taxon>
        <taxon>Ascomycota</taxon>
        <taxon>Pezizomycotina</taxon>
        <taxon>Dothideomycetes</taxon>
        <taxon>Dothideomycetidae</taxon>
        <taxon>Mycosphaerellales</taxon>
        <taxon>Teratosphaeriaceae</taxon>
        <taxon>Baudoinia</taxon>
    </lineage>
</organism>
<keyword evidence="2" id="KW-1133">Transmembrane helix</keyword>
<dbReference type="Pfam" id="PF08636">
    <property type="entry name" value="Pkr1"/>
    <property type="match status" value="1"/>
</dbReference>
<keyword evidence="4" id="KW-1185">Reference proteome</keyword>
<dbReference type="Proteomes" id="UP000011761">
    <property type="component" value="Unassembled WGS sequence"/>
</dbReference>
<dbReference type="EMBL" id="KB445551">
    <property type="protein sequence ID" value="EMD00098.1"/>
    <property type="molecule type" value="Genomic_DNA"/>
</dbReference>
<reference evidence="3 4" key="1">
    <citation type="journal article" date="2012" name="PLoS Pathog.">
        <title>Diverse lifestyles and strategies of plant pathogenesis encoded in the genomes of eighteen Dothideomycetes fungi.</title>
        <authorList>
            <person name="Ohm R.A."/>
            <person name="Feau N."/>
            <person name="Henrissat B."/>
            <person name="Schoch C.L."/>
            <person name="Horwitz B.A."/>
            <person name="Barry K.W."/>
            <person name="Condon B.J."/>
            <person name="Copeland A.C."/>
            <person name="Dhillon B."/>
            <person name="Glaser F."/>
            <person name="Hesse C.N."/>
            <person name="Kosti I."/>
            <person name="LaButti K."/>
            <person name="Lindquist E.A."/>
            <person name="Lucas S."/>
            <person name="Salamov A.A."/>
            <person name="Bradshaw R.E."/>
            <person name="Ciuffetti L."/>
            <person name="Hamelin R.C."/>
            <person name="Kema G.H.J."/>
            <person name="Lawrence C."/>
            <person name="Scott J.A."/>
            <person name="Spatafora J.W."/>
            <person name="Turgeon B.G."/>
            <person name="de Wit P.J.G.M."/>
            <person name="Zhong S."/>
            <person name="Goodwin S.B."/>
            <person name="Grigoriev I.V."/>
        </authorList>
    </citation>
    <scope>NUCLEOTIDE SEQUENCE [LARGE SCALE GENOMIC DNA]</scope>
    <source>
        <strain evidence="3 4">UAMH 10762</strain>
    </source>
</reference>
<feature type="transmembrane region" description="Helical" evidence="2">
    <location>
        <begin position="20"/>
        <end position="41"/>
    </location>
</feature>
<dbReference type="KEGG" id="bcom:BAUCODRAFT_365231"/>
<evidence type="ECO:0000313" key="4">
    <source>
        <dbReference type="Proteomes" id="UP000011761"/>
    </source>
</evidence>
<evidence type="ECO:0000313" key="3">
    <source>
        <dbReference type="EMBL" id="EMD00098.1"/>
    </source>
</evidence>
<keyword evidence="2" id="KW-0812">Transmembrane</keyword>
<dbReference type="eggNOG" id="ENOG502S6V3">
    <property type="taxonomic scope" value="Eukaryota"/>
</dbReference>
<gene>
    <name evidence="3" type="ORF">BAUCODRAFT_365231</name>
</gene>
<dbReference type="RefSeq" id="XP_007672598.1">
    <property type="nucleotide sequence ID" value="XM_007674408.1"/>
</dbReference>
<feature type="transmembrane region" description="Helical" evidence="2">
    <location>
        <begin position="48"/>
        <end position="66"/>
    </location>
</feature>
<sequence length="205" mass="22432">MADFLENLWSSVFTPGATPTLLIATNATFAALQFLLLALLVVTYSIHFLILSVLCGGLWVGINWFATELQAAQAKEEEAERLRKLHAPAKEPKGRSTEWKRKELVADSEADDEEEDTETETEERGLTDSSVGLADTDAEMSVREQMRTAVAEKEGGDGTSPAKASGAKPGDDRSRLRPRRVGDGDRSGEVSSSTDSEWEKVESER</sequence>
<dbReference type="OMA" id="SINWFAT"/>
<protein>
    <submittedName>
        <fullName evidence="3">Uncharacterized protein</fullName>
    </submittedName>
</protein>
<dbReference type="OrthoDB" id="9626941at2759"/>
<dbReference type="GO" id="GO:0005789">
    <property type="term" value="C:endoplasmic reticulum membrane"/>
    <property type="evidence" value="ECO:0007669"/>
    <property type="project" value="TreeGrafter"/>
</dbReference>
<evidence type="ECO:0000256" key="2">
    <source>
        <dbReference type="SAM" id="Phobius"/>
    </source>
</evidence>
<dbReference type="GO" id="GO:0070072">
    <property type="term" value="P:vacuolar proton-transporting V-type ATPase complex assembly"/>
    <property type="evidence" value="ECO:0007669"/>
    <property type="project" value="InterPro"/>
</dbReference>